<dbReference type="InterPro" id="IPR029058">
    <property type="entry name" value="AB_hydrolase_fold"/>
</dbReference>
<evidence type="ECO:0000313" key="3">
    <source>
        <dbReference type="Proteomes" id="UP001497453"/>
    </source>
</evidence>
<feature type="domain" description="AB hydrolase-1" evidence="1">
    <location>
        <begin position="72"/>
        <end position="355"/>
    </location>
</feature>
<proteinExistence type="predicted"/>
<name>A0ABP1DCX7_9APHY</name>
<evidence type="ECO:0000313" key="2">
    <source>
        <dbReference type="EMBL" id="CAL1705721.1"/>
    </source>
</evidence>
<dbReference type="Proteomes" id="UP001497453">
    <property type="component" value="Chromosome 3"/>
</dbReference>
<evidence type="ECO:0000259" key="1">
    <source>
        <dbReference type="Pfam" id="PF12697"/>
    </source>
</evidence>
<dbReference type="EMBL" id="OZ037946">
    <property type="protein sequence ID" value="CAL1705721.1"/>
    <property type="molecule type" value="Genomic_DNA"/>
</dbReference>
<dbReference type="InterPro" id="IPR000073">
    <property type="entry name" value="AB_hydrolase_1"/>
</dbReference>
<keyword evidence="3" id="KW-1185">Reference proteome</keyword>
<dbReference type="SUPFAM" id="SSF53474">
    <property type="entry name" value="alpha/beta-Hydrolases"/>
    <property type="match status" value="1"/>
</dbReference>
<sequence>MVPCSYPTRPWVEDRIVSSQGESIILSSVEMSSIVFSDSAVFETSRTINGRSLKMVAKRYTTNHSQNDGMTLLLTHSSHTHKEHWEPTLDCLFAPHADQKLIRGIREIWSFDWFAHGDSAVANQELLHSNEFIPSTAEWGAAIADFARSRLASHHLVAIGHSAGASAVLHFANSLGDARQSFLRSIVLVEPIFFNRDEFAMFGEAPTDLMIKGIAAQRFQWDNKRSAFNWFKSRVPWKTWDERVLAVYVNHGLRPLVADDLFGPVVTKLSKKYESLCFGDVECECHFQAPELVTALCREVPIHVIQGVNNRDLVPEPSSKCVTDESRGRFVASHTWVPRAGHMIVQQQPEGLARALVRVLKGEASGTVTLQEDTRSKL</sequence>
<accession>A0ABP1DCX7</accession>
<protein>
    <recommendedName>
        <fullName evidence="1">AB hydrolase-1 domain-containing protein</fullName>
    </recommendedName>
</protein>
<reference evidence="3" key="1">
    <citation type="submission" date="2024-04" db="EMBL/GenBank/DDBJ databases">
        <authorList>
            <person name="Shaw F."/>
            <person name="Minotto A."/>
        </authorList>
    </citation>
    <scope>NUCLEOTIDE SEQUENCE [LARGE SCALE GENOMIC DNA]</scope>
</reference>
<organism evidence="2 3">
    <name type="scientific">Somion occarium</name>
    <dbReference type="NCBI Taxonomy" id="3059160"/>
    <lineage>
        <taxon>Eukaryota</taxon>
        <taxon>Fungi</taxon>
        <taxon>Dikarya</taxon>
        <taxon>Basidiomycota</taxon>
        <taxon>Agaricomycotina</taxon>
        <taxon>Agaricomycetes</taxon>
        <taxon>Polyporales</taxon>
        <taxon>Cerrenaceae</taxon>
        <taxon>Somion</taxon>
    </lineage>
</organism>
<gene>
    <name evidence="2" type="ORF">GFSPODELE1_LOCUS5549</name>
</gene>
<dbReference type="Pfam" id="PF12697">
    <property type="entry name" value="Abhydrolase_6"/>
    <property type="match status" value="1"/>
</dbReference>
<dbReference type="Gene3D" id="3.40.50.1820">
    <property type="entry name" value="alpha/beta hydrolase"/>
    <property type="match status" value="1"/>
</dbReference>